<dbReference type="RefSeq" id="WP_134337302.1">
    <property type="nucleotide sequence ID" value="NZ_BMCZ01000005.1"/>
</dbReference>
<dbReference type="NCBIfam" id="TIGR04409">
    <property type="entry name" value="LptC_YrbK"/>
    <property type="match status" value="1"/>
</dbReference>
<dbReference type="InterPro" id="IPR010664">
    <property type="entry name" value="LipoPS_assembly_LptC-rel"/>
</dbReference>
<dbReference type="Pfam" id="PF06835">
    <property type="entry name" value="LptC"/>
    <property type="match status" value="1"/>
</dbReference>
<reference evidence="3" key="2">
    <citation type="submission" date="2019-03" db="EMBL/GenBank/DDBJ databases">
        <authorList>
            <person name="Yan Y.-Q."/>
            <person name="Du Z.-J."/>
        </authorList>
    </citation>
    <scope>NUCLEOTIDE SEQUENCE</scope>
    <source>
        <strain evidence="3">PP-F2FG21</strain>
    </source>
</reference>
<comment type="caution">
    <text evidence="3">The sequence shown here is derived from an EMBL/GenBank/DDBJ whole genome shotgun (WGS) entry which is preliminary data.</text>
</comment>
<accession>A0A4Y8A9V5</accession>
<evidence type="ECO:0000313" key="4">
    <source>
        <dbReference type="Proteomes" id="UP000297248"/>
    </source>
</evidence>
<dbReference type="EMBL" id="SNQG01000005">
    <property type="protein sequence ID" value="TEW65230.1"/>
    <property type="molecule type" value="Genomic_DNA"/>
</dbReference>
<evidence type="ECO:0000256" key="1">
    <source>
        <dbReference type="SAM" id="SignalP"/>
    </source>
</evidence>
<sequence length="188" mass="20970">MIPGRLKQLCIYLPAVFAALLLSACENDINKVKAIAAADATKPIQRTTGVDMIFSDDAIVKARLLTPLMIDYDTKKNPYTIMPKGVKVILYSEDGNVIADTGFYYKEKDLIVFRKNVVATKGDGSVYRSEELMWDMKKKQIYSDKKVVMTKPNGDEMTGTSFLSDDKFLNPVFQNSTAVIHVNGDLSQ</sequence>
<dbReference type="InterPro" id="IPR026265">
    <property type="entry name" value="LptC"/>
</dbReference>
<dbReference type="GO" id="GO:0015221">
    <property type="term" value="F:lipopolysaccharide transmembrane transporter activity"/>
    <property type="evidence" value="ECO:0007669"/>
    <property type="project" value="InterPro"/>
</dbReference>
<dbReference type="AlphaFoldDB" id="A0A4Y8A9V5"/>
<evidence type="ECO:0000313" key="5">
    <source>
        <dbReference type="Proteomes" id="UP000583101"/>
    </source>
</evidence>
<name>A0A4Y8A9V5_9SPHI</name>
<evidence type="ECO:0000313" key="2">
    <source>
        <dbReference type="EMBL" id="MBB3969856.1"/>
    </source>
</evidence>
<feature type="signal peptide" evidence="1">
    <location>
        <begin position="1"/>
        <end position="24"/>
    </location>
</feature>
<dbReference type="PROSITE" id="PS51257">
    <property type="entry name" value="PROKAR_LIPOPROTEIN"/>
    <property type="match status" value="1"/>
</dbReference>
<dbReference type="Proteomes" id="UP000297248">
    <property type="component" value="Unassembled WGS sequence"/>
</dbReference>
<keyword evidence="1" id="KW-0732">Signal</keyword>
<reference evidence="3 4" key="1">
    <citation type="journal article" date="2016" name="Int. J. Syst. Evol. Microbiol.">
        <title>Proposal of Mucilaginibacter phyllosphaerae sp. nov. isolated from the phyllosphere of Galium album.</title>
        <authorList>
            <person name="Aydogan E.L."/>
            <person name="Busse H.J."/>
            <person name="Moser G."/>
            <person name="Muller C."/>
            <person name="Kampfer P."/>
            <person name="Glaeser S.P."/>
        </authorList>
    </citation>
    <scope>NUCLEOTIDE SEQUENCE [LARGE SCALE GENOMIC DNA]</scope>
    <source>
        <strain evidence="3 4">PP-F2FG21</strain>
    </source>
</reference>
<protein>
    <submittedName>
        <fullName evidence="3">LPS export ABC transporter periplasmic protein LptC</fullName>
    </submittedName>
    <submittedName>
        <fullName evidence="2">LPS export ABC transporter protein LptC</fullName>
    </submittedName>
</protein>
<dbReference type="Gene3D" id="2.60.450.10">
    <property type="entry name" value="Lipopolysaccharide (LPS) transport protein A like domain"/>
    <property type="match status" value="1"/>
</dbReference>
<feature type="chain" id="PRO_5044616362" evidence="1">
    <location>
        <begin position="25"/>
        <end position="188"/>
    </location>
</feature>
<dbReference type="EMBL" id="JACIEG010000004">
    <property type="protein sequence ID" value="MBB3969856.1"/>
    <property type="molecule type" value="Genomic_DNA"/>
</dbReference>
<dbReference type="OrthoDB" id="9812080at2"/>
<dbReference type="Proteomes" id="UP000583101">
    <property type="component" value="Unassembled WGS sequence"/>
</dbReference>
<dbReference type="GO" id="GO:0005886">
    <property type="term" value="C:plasma membrane"/>
    <property type="evidence" value="ECO:0007669"/>
    <property type="project" value="InterPro"/>
</dbReference>
<proteinExistence type="predicted"/>
<evidence type="ECO:0000313" key="3">
    <source>
        <dbReference type="EMBL" id="TEW65230.1"/>
    </source>
</evidence>
<keyword evidence="5" id="KW-1185">Reference proteome</keyword>
<organism evidence="3 4">
    <name type="scientific">Mucilaginibacter phyllosphaerae</name>
    <dbReference type="NCBI Taxonomy" id="1812349"/>
    <lineage>
        <taxon>Bacteria</taxon>
        <taxon>Pseudomonadati</taxon>
        <taxon>Bacteroidota</taxon>
        <taxon>Sphingobacteriia</taxon>
        <taxon>Sphingobacteriales</taxon>
        <taxon>Sphingobacteriaceae</taxon>
        <taxon>Mucilaginibacter</taxon>
    </lineage>
</organism>
<gene>
    <name evidence="3" type="primary">lptC</name>
    <name evidence="3" type="ORF">E2R65_15065</name>
    <name evidence="2" type="ORF">GGR35_002469</name>
</gene>
<reference evidence="2 5" key="3">
    <citation type="submission" date="2020-08" db="EMBL/GenBank/DDBJ databases">
        <title>Genomic Encyclopedia of Type Strains, Phase IV (KMG-IV): sequencing the most valuable type-strain genomes for metagenomic binning, comparative biology and taxonomic classification.</title>
        <authorList>
            <person name="Goeker M."/>
        </authorList>
    </citation>
    <scope>NUCLEOTIDE SEQUENCE [LARGE SCALE GENOMIC DNA]</scope>
    <source>
        <strain evidence="2 5">DSM 100995</strain>
    </source>
</reference>